<evidence type="ECO:0000256" key="1">
    <source>
        <dbReference type="ARBA" id="ARBA00023002"/>
    </source>
</evidence>
<organism evidence="3">
    <name type="scientific">marine sediment metagenome</name>
    <dbReference type="NCBI Taxonomy" id="412755"/>
    <lineage>
        <taxon>unclassified sequences</taxon>
        <taxon>metagenomes</taxon>
        <taxon>ecological metagenomes</taxon>
    </lineage>
</organism>
<dbReference type="AlphaFoldDB" id="X0RXH0"/>
<dbReference type="PANTHER" id="PTHR43237">
    <property type="entry name" value="NADP-DEPENDENT MALIC ENZYME"/>
    <property type="match status" value="1"/>
</dbReference>
<feature type="domain" description="Malic enzyme NAD-binding" evidence="2">
    <location>
        <begin position="1"/>
        <end position="219"/>
    </location>
</feature>
<dbReference type="InterPro" id="IPR012302">
    <property type="entry name" value="Malic_NAD-bd"/>
</dbReference>
<reference evidence="3" key="1">
    <citation type="journal article" date="2014" name="Front. Microbiol.">
        <title>High frequency of phylogenetically diverse reductive dehalogenase-homologous genes in deep subseafloor sedimentary metagenomes.</title>
        <authorList>
            <person name="Kawai M."/>
            <person name="Futagami T."/>
            <person name="Toyoda A."/>
            <person name="Takaki Y."/>
            <person name="Nishi S."/>
            <person name="Hori S."/>
            <person name="Arai W."/>
            <person name="Tsubouchi T."/>
            <person name="Morono Y."/>
            <person name="Uchiyama I."/>
            <person name="Ito T."/>
            <person name="Fujiyama A."/>
            <person name="Inagaki F."/>
            <person name="Takami H."/>
        </authorList>
    </citation>
    <scope>NUCLEOTIDE SEQUENCE</scope>
    <source>
        <strain evidence="3">Expedition CK06-06</strain>
    </source>
</reference>
<dbReference type="Gene3D" id="3.40.50.720">
    <property type="entry name" value="NAD(P)-binding Rossmann-like Domain"/>
    <property type="match status" value="1"/>
</dbReference>
<dbReference type="GO" id="GO:0051287">
    <property type="term" value="F:NAD binding"/>
    <property type="evidence" value="ECO:0007669"/>
    <property type="project" value="InterPro"/>
</dbReference>
<gene>
    <name evidence="3" type="ORF">S01H1_15463</name>
</gene>
<dbReference type="InterPro" id="IPR045213">
    <property type="entry name" value="Malic_NAD-bd_bact_type"/>
</dbReference>
<keyword evidence="1" id="KW-0560">Oxidoreductase</keyword>
<name>X0RXH0_9ZZZZ</name>
<evidence type="ECO:0000313" key="3">
    <source>
        <dbReference type="EMBL" id="GAF73509.1"/>
    </source>
</evidence>
<evidence type="ECO:0000259" key="2">
    <source>
        <dbReference type="SMART" id="SM00919"/>
    </source>
</evidence>
<dbReference type="PANTHER" id="PTHR43237:SF4">
    <property type="entry name" value="NADP-DEPENDENT MALIC ENZYME"/>
    <property type="match status" value="1"/>
</dbReference>
<dbReference type="InterPro" id="IPR036291">
    <property type="entry name" value="NAD(P)-bd_dom_sf"/>
</dbReference>
<dbReference type="InterPro" id="IPR051674">
    <property type="entry name" value="Malate_Decarboxylase"/>
</dbReference>
<dbReference type="SUPFAM" id="SSF51735">
    <property type="entry name" value="NAD(P)-binding Rossmann-fold domains"/>
    <property type="match status" value="1"/>
</dbReference>
<proteinExistence type="predicted"/>
<dbReference type="EMBL" id="BARS01008069">
    <property type="protein sequence ID" value="GAF73509.1"/>
    <property type="molecule type" value="Genomic_DNA"/>
</dbReference>
<feature type="non-terminal residue" evidence="3">
    <location>
        <position position="1"/>
    </location>
</feature>
<protein>
    <recommendedName>
        <fullName evidence="2">Malic enzyme NAD-binding domain-containing protein</fullName>
    </recommendedName>
</protein>
<comment type="caution">
    <text evidence="3">The sequence shown here is derived from an EMBL/GenBank/DDBJ whole genome shotgun (WGS) entry which is preliminary data.</text>
</comment>
<sequence>ALKVVDKNIKDVKIVFMGAGASNIRISDIIFKAGADSEKCIMYDSKGPLHKKRIDIKENPSLKEKWNICQTTNEYEFDAPIWDALKGADVLIALSKPGPGTVKKEWLSKMAKDSIVFVCANPVPEIWPWEAKQAGARVVATGRSDFPNQVNNSLGFPGIFRGTLDVRAKTITDEMCVEAAKELAKTAEDKGLSEDYIIPTMDEWEVFPREAAAVGTKAIEQGIAGKIMTREELYKTAESIIKKSRQETKLLMEKGFIQALE</sequence>
<dbReference type="CDD" id="cd05311">
    <property type="entry name" value="NAD_bind_2_malic_enz"/>
    <property type="match status" value="1"/>
</dbReference>
<dbReference type="GO" id="GO:0016491">
    <property type="term" value="F:oxidoreductase activity"/>
    <property type="evidence" value="ECO:0007669"/>
    <property type="project" value="UniProtKB-KW"/>
</dbReference>
<accession>X0RXH0</accession>
<dbReference type="Pfam" id="PF03949">
    <property type="entry name" value="Malic_M"/>
    <property type="match status" value="1"/>
</dbReference>
<dbReference type="SMART" id="SM00919">
    <property type="entry name" value="Malic_M"/>
    <property type="match status" value="1"/>
</dbReference>